<feature type="coiled-coil region" evidence="4">
    <location>
        <begin position="38"/>
        <end position="79"/>
    </location>
</feature>
<dbReference type="OrthoDB" id="6151356at2759"/>
<name>A0A8B6HK81_MYTGA</name>
<keyword evidence="2" id="KW-0964">Secreted</keyword>
<dbReference type="GO" id="GO:0005576">
    <property type="term" value="C:extracellular region"/>
    <property type="evidence" value="ECO:0007669"/>
    <property type="project" value="UniProtKB-SubCell"/>
</dbReference>
<dbReference type="Pfam" id="PF00386">
    <property type="entry name" value="C1q"/>
    <property type="match status" value="1"/>
</dbReference>
<dbReference type="Proteomes" id="UP000596742">
    <property type="component" value="Unassembled WGS sequence"/>
</dbReference>
<evidence type="ECO:0000313" key="8">
    <source>
        <dbReference type="Proteomes" id="UP000596742"/>
    </source>
</evidence>
<keyword evidence="8" id="KW-1185">Reference proteome</keyword>
<dbReference type="PANTHER" id="PTHR22923">
    <property type="entry name" value="CEREBELLIN-RELATED"/>
    <property type="match status" value="1"/>
</dbReference>
<evidence type="ECO:0000313" key="7">
    <source>
        <dbReference type="EMBL" id="VDI79911.1"/>
    </source>
</evidence>
<organism evidence="7 8">
    <name type="scientific">Mytilus galloprovincialis</name>
    <name type="common">Mediterranean mussel</name>
    <dbReference type="NCBI Taxonomy" id="29158"/>
    <lineage>
        <taxon>Eukaryota</taxon>
        <taxon>Metazoa</taxon>
        <taxon>Spiralia</taxon>
        <taxon>Lophotrochozoa</taxon>
        <taxon>Mollusca</taxon>
        <taxon>Bivalvia</taxon>
        <taxon>Autobranchia</taxon>
        <taxon>Pteriomorphia</taxon>
        <taxon>Mytilida</taxon>
        <taxon>Mytiloidea</taxon>
        <taxon>Mytilidae</taxon>
        <taxon>Mytilinae</taxon>
        <taxon>Mytilus</taxon>
    </lineage>
</organism>
<evidence type="ECO:0000256" key="2">
    <source>
        <dbReference type="ARBA" id="ARBA00022525"/>
    </source>
</evidence>
<comment type="subcellular location">
    <subcellularLocation>
        <location evidence="1">Secreted</location>
    </subcellularLocation>
</comment>
<evidence type="ECO:0000256" key="1">
    <source>
        <dbReference type="ARBA" id="ARBA00004613"/>
    </source>
</evidence>
<keyword evidence="4" id="KW-0175">Coiled coil</keyword>
<evidence type="ECO:0000256" key="5">
    <source>
        <dbReference type="SAM" id="SignalP"/>
    </source>
</evidence>
<evidence type="ECO:0000256" key="3">
    <source>
        <dbReference type="ARBA" id="ARBA00022729"/>
    </source>
</evidence>
<dbReference type="PRINTS" id="PR00007">
    <property type="entry name" value="COMPLEMNTC1Q"/>
</dbReference>
<dbReference type="SUPFAM" id="SSF49842">
    <property type="entry name" value="TNF-like"/>
    <property type="match status" value="1"/>
</dbReference>
<dbReference type="InterPro" id="IPR008983">
    <property type="entry name" value="Tumour_necrosis_fac-like_dom"/>
</dbReference>
<dbReference type="AlphaFoldDB" id="A0A8B6HK81"/>
<sequence>MDHVHFKMNLVIFWLAVVGSNASQGDTYEDGNSDKSRLDKVEELLIDQNERIRNLEEIVSNQKIEIHDLKDEMTKLKSREKNRARKLSTLMDILSKAQRPVPLASSGYIGESTMTILKKDVPLGTNHEKRLLQGATAFYAYMDHSEVSPNTHHTIIFDIAITNENNGYHPYSGVFIVPVSGVYVFTFSIRVDCRSQGAFEIVKNAAVVGVVNAELHLTCIQDHIGATIVINASKGDDVYVRTHSVLHRTGDIVSDEVGRSSFAGWLISY</sequence>
<reference evidence="7" key="1">
    <citation type="submission" date="2018-11" db="EMBL/GenBank/DDBJ databases">
        <authorList>
            <person name="Alioto T."/>
            <person name="Alioto T."/>
        </authorList>
    </citation>
    <scope>NUCLEOTIDE SEQUENCE</scope>
</reference>
<dbReference type="PANTHER" id="PTHR22923:SF116">
    <property type="entry name" value="C1Q DOMAIN-CONTAINING PROTEIN"/>
    <property type="match status" value="1"/>
</dbReference>
<dbReference type="EMBL" id="UYJE01010121">
    <property type="protein sequence ID" value="VDI79911.1"/>
    <property type="molecule type" value="Genomic_DNA"/>
</dbReference>
<dbReference type="Gene3D" id="2.60.120.40">
    <property type="match status" value="1"/>
</dbReference>
<dbReference type="InterPro" id="IPR050822">
    <property type="entry name" value="Cerebellin_Synaptic_Org"/>
</dbReference>
<evidence type="ECO:0000256" key="4">
    <source>
        <dbReference type="SAM" id="Coils"/>
    </source>
</evidence>
<keyword evidence="3 5" id="KW-0732">Signal</keyword>
<evidence type="ECO:0000259" key="6">
    <source>
        <dbReference type="PROSITE" id="PS50871"/>
    </source>
</evidence>
<dbReference type="SMART" id="SM00110">
    <property type="entry name" value="C1Q"/>
    <property type="match status" value="1"/>
</dbReference>
<comment type="caution">
    <text evidence="7">The sequence shown here is derived from an EMBL/GenBank/DDBJ whole genome shotgun (WGS) entry which is preliminary data.</text>
</comment>
<proteinExistence type="predicted"/>
<dbReference type="InterPro" id="IPR001073">
    <property type="entry name" value="C1q_dom"/>
</dbReference>
<dbReference type="PROSITE" id="PS50871">
    <property type="entry name" value="C1Q"/>
    <property type="match status" value="1"/>
</dbReference>
<accession>A0A8B6HK81</accession>
<feature type="chain" id="PRO_5033025112" description="C1q domain-containing protein" evidence="5">
    <location>
        <begin position="23"/>
        <end position="269"/>
    </location>
</feature>
<protein>
    <recommendedName>
        <fullName evidence="6">C1q domain-containing protein</fullName>
    </recommendedName>
</protein>
<feature type="signal peptide" evidence="5">
    <location>
        <begin position="1"/>
        <end position="22"/>
    </location>
</feature>
<feature type="domain" description="C1q" evidence="6">
    <location>
        <begin position="131"/>
        <end position="269"/>
    </location>
</feature>
<gene>
    <name evidence="7" type="ORF">MGAL_10B023204</name>
</gene>